<dbReference type="InterPro" id="IPR011009">
    <property type="entry name" value="Kinase-like_dom_sf"/>
</dbReference>
<sequence>MYKAMLDSGQVLAVKWLREGIAEGRKEFAREVKKLGDNRRPNRVSMLGYYSGPKEHEKLFISIHVNAQSLAFHFHGKTLKIVHGEKNVDLSVPSFYLADIGEFSNFSLFIPASGMRLLNLSDSTEAGPRKLSPLSLEERLRISVEVARCPNFLHNEKAILHGNLKSTNILLETPTLNALLTDYRVHRILTPSKTTEQVLNAGVYAFGVTGKSSGEIVSGIPGVVNKTASVTQLAEENRCFECLDRQILERPRVNNPPRVLDGMLQVALRCIHPASERPDIKTVFQDTAKIVN</sequence>
<evidence type="ECO:0000313" key="3">
    <source>
        <dbReference type="Proteomes" id="UP000315295"/>
    </source>
</evidence>
<dbReference type="PANTHER" id="PTHR48003">
    <property type="entry name" value="OS07G0626500 PROTEIN"/>
    <property type="match status" value="1"/>
</dbReference>
<organism evidence="2 3">
    <name type="scientific">Malus baccata</name>
    <name type="common">Siberian crab apple</name>
    <name type="synonym">Pyrus baccata</name>
    <dbReference type="NCBI Taxonomy" id="106549"/>
    <lineage>
        <taxon>Eukaryota</taxon>
        <taxon>Viridiplantae</taxon>
        <taxon>Streptophyta</taxon>
        <taxon>Embryophyta</taxon>
        <taxon>Tracheophyta</taxon>
        <taxon>Spermatophyta</taxon>
        <taxon>Magnoliopsida</taxon>
        <taxon>eudicotyledons</taxon>
        <taxon>Gunneridae</taxon>
        <taxon>Pentapetalae</taxon>
        <taxon>rosids</taxon>
        <taxon>fabids</taxon>
        <taxon>Rosales</taxon>
        <taxon>Rosaceae</taxon>
        <taxon>Amygdaloideae</taxon>
        <taxon>Maleae</taxon>
        <taxon>Malus</taxon>
    </lineage>
</organism>
<dbReference type="InterPro" id="IPR053059">
    <property type="entry name" value="Inactive_SerThr-Kinase_ABA"/>
</dbReference>
<gene>
    <name evidence="2" type="ORF">C1H46_044389</name>
</gene>
<dbReference type="PROSITE" id="PS50011">
    <property type="entry name" value="PROTEIN_KINASE_DOM"/>
    <property type="match status" value="1"/>
</dbReference>
<dbReference type="Gene3D" id="3.30.200.20">
    <property type="entry name" value="Phosphorylase Kinase, domain 1"/>
    <property type="match status" value="1"/>
</dbReference>
<accession>A0A540K774</accession>
<dbReference type="Gene3D" id="1.10.510.10">
    <property type="entry name" value="Transferase(Phosphotransferase) domain 1"/>
    <property type="match status" value="1"/>
</dbReference>
<feature type="domain" description="Protein kinase" evidence="1">
    <location>
        <begin position="1"/>
        <end position="292"/>
    </location>
</feature>
<dbReference type="STRING" id="106549.A0A540K774"/>
<dbReference type="Proteomes" id="UP000315295">
    <property type="component" value="Unassembled WGS sequence"/>
</dbReference>
<reference evidence="2 3" key="1">
    <citation type="journal article" date="2019" name="G3 (Bethesda)">
        <title>Sequencing of a Wild Apple (Malus baccata) Genome Unravels the Differences Between Cultivated and Wild Apple Species Regarding Disease Resistance and Cold Tolerance.</title>
        <authorList>
            <person name="Chen X."/>
        </authorList>
    </citation>
    <scope>NUCLEOTIDE SEQUENCE [LARGE SCALE GENOMIC DNA]</scope>
    <source>
        <strain evidence="3">cv. Shandingzi</strain>
        <tissue evidence="2">Leaves</tissue>
    </source>
</reference>
<comment type="caution">
    <text evidence="2">The sequence shown here is derived from an EMBL/GenBank/DDBJ whole genome shotgun (WGS) entry which is preliminary data.</text>
</comment>
<keyword evidence="3" id="KW-1185">Reference proteome</keyword>
<proteinExistence type="predicted"/>
<dbReference type="EMBL" id="VIEB01002023">
    <property type="protein sequence ID" value="TQD70077.1"/>
    <property type="molecule type" value="Genomic_DNA"/>
</dbReference>
<dbReference type="GO" id="GO:0005524">
    <property type="term" value="F:ATP binding"/>
    <property type="evidence" value="ECO:0007669"/>
    <property type="project" value="InterPro"/>
</dbReference>
<dbReference type="PANTHER" id="PTHR48003:SF3">
    <property type="entry name" value="LEUCINE-RICH REPEAT PROTEIN KINASE FAMILY PROTEIN"/>
    <property type="match status" value="1"/>
</dbReference>
<evidence type="ECO:0000259" key="1">
    <source>
        <dbReference type="PROSITE" id="PS50011"/>
    </source>
</evidence>
<name>A0A540K774_MALBA</name>
<dbReference type="AlphaFoldDB" id="A0A540K774"/>
<dbReference type="GO" id="GO:0004672">
    <property type="term" value="F:protein kinase activity"/>
    <property type="evidence" value="ECO:0007669"/>
    <property type="project" value="InterPro"/>
</dbReference>
<dbReference type="SUPFAM" id="SSF56112">
    <property type="entry name" value="Protein kinase-like (PK-like)"/>
    <property type="match status" value="1"/>
</dbReference>
<dbReference type="InterPro" id="IPR000719">
    <property type="entry name" value="Prot_kinase_dom"/>
</dbReference>
<dbReference type="Pfam" id="PF07714">
    <property type="entry name" value="PK_Tyr_Ser-Thr"/>
    <property type="match status" value="1"/>
</dbReference>
<evidence type="ECO:0000313" key="2">
    <source>
        <dbReference type="EMBL" id="TQD70077.1"/>
    </source>
</evidence>
<dbReference type="InterPro" id="IPR001245">
    <property type="entry name" value="Ser-Thr/Tyr_kinase_cat_dom"/>
</dbReference>
<protein>
    <recommendedName>
        <fullName evidence="1">Protein kinase domain-containing protein</fullName>
    </recommendedName>
</protein>